<keyword evidence="3" id="KW-1185">Reference proteome</keyword>
<evidence type="ECO:0000313" key="3">
    <source>
        <dbReference type="Proteomes" id="UP000799750"/>
    </source>
</evidence>
<dbReference type="AlphaFoldDB" id="A0A6A6R1K2"/>
<reference evidence="2" key="1">
    <citation type="journal article" date="2020" name="Stud. Mycol.">
        <title>101 Dothideomycetes genomes: a test case for predicting lifestyles and emergence of pathogens.</title>
        <authorList>
            <person name="Haridas S."/>
            <person name="Albert R."/>
            <person name="Binder M."/>
            <person name="Bloem J."/>
            <person name="Labutti K."/>
            <person name="Salamov A."/>
            <person name="Andreopoulos B."/>
            <person name="Baker S."/>
            <person name="Barry K."/>
            <person name="Bills G."/>
            <person name="Bluhm B."/>
            <person name="Cannon C."/>
            <person name="Castanera R."/>
            <person name="Culley D."/>
            <person name="Daum C."/>
            <person name="Ezra D."/>
            <person name="Gonzalez J."/>
            <person name="Henrissat B."/>
            <person name="Kuo A."/>
            <person name="Liang C."/>
            <person name="Lipzen A."/>
            <person name="Lutzoni F."/>
            <person name="Magnuson J."/>
            <person name="Mondo S."/>
            <person name="Nolan M."/>
            <person name="Ohm R."/>
            <person name="Pangilinan J."/>
            <person name="Park H.-J."/>
            <person name="Ramirez L."/>
            <person name="Alfaro M."/>
            <person name="Sun H."/>
            <person name="Tritt A."/>
            <person name="Yoshinaga Y."/>
            <person name="Zwiers L.-H."/>
            <person name="Turgeon B."/>
            <person name="Goodwin S."/>
            <person name="Spatafora J."/>
            <person name="Crous P."/>
            <person name="Grigoriev I."/>
        </authorList>
    </citation>
    <scope>NUCLEOTIDE SEQUENCE</scope>
    <source>
        <strain evidence="2">CBS 269.34</strain>
    </source>
</reference>
<protein>
    <submittedName>
        <fullName evidence="2">Uncharacterized protein</fullName>
    </submittedName>
</protein>
<organism evidence="2 3">
    <name type="scientific">Lophium mytilinum</name>
    <dbReference type="NCBI Taxonomy" id="390894"/>
    <lineage>
        <taxon>Eukaryota</taxon>
        <taxon>Fungi</taxon>
        <taxon>Dikarya</taxon>
        <taxon>Ascomycota</taxon>
        <taxon>Pezizomycotina</taxon>
        <taxon>Dothideomycetes</taxon>
        <taxon>Pleosporomycetidae</taxon>
        <taxon>Mytilinidiales</taxon>
        <taxon>Mytilinidiaceae</taxon>
        <taxon>Lophium</taxon>
    </lineage>
</organism>
<evidence type="ECO:0000256" key="1">
    <source>
        <dbReference type="SAM" id="MobiDB-lite"/>
    </source>
</evidence>
<dbReference type="Proteomes" id="UP000799750">
    <property type="component" value="Unassembled WGS sequence"/>
</dbReference>
<dbReference type="EMBL" id="MU004186">
    <property type="protein sequence ID" value="KAF2498114.1"/>
    <property type="molecule type" value="Genomic_DNA"/>
</dbReference>
<sequence length="128" mass="13298">MRSQVPAHAAPLAAGNQQTPFSTGRMASRLRTHASHTVSSSTNRVVCGSKREYQTRVSVGVSPATVTSSFGHGPLRGLCSSATTPKRDASGADCETSQAYAILIQLLLKSQAVGRLAGMGGETAKKRA</sequence>
<evidence type="ECO:0000313" key="2">
    <source>
        <dbReference type="EMBL" id="KAF2498114.1"/>
    </source>
</evidence>
<proteinExistence type="predicted"/>
<accession>A0A6A6R1K2</accession>
<gene>
    <name evidence="2" type="ORF">BU16DRAFT_334590</name>
</gene>
<name>A0A6A6R1K2_9PEZI</name>
<feature type="region of interest" description="Disordered" evidence="1">
    <location>
        <begin position="1"/>
        <end position="44"/>
    </location>
</feature>
<feature type="compositionally biased region" description="Polar residues" evidence="1">
    <location>
        <begin position="35"/>
        <end position="44"/>
    </location>
</feature>